<gene>
    <name evidence="2" type="ORF">KCG35_10935</name>
</gene>
<dbReference type="Pfam" id="PF10972">
    <property type="entry name" value="CsiV"/>
    <property type="match status" value="1"/>
</dbReference>
<name>A0ABS5ZBY4_9GAMM</name>
<evidence type="ECO:0008006" key="4">
    <source>
        <dbReference type="Google" id="ProtNLM"/>
    </source>
</evidence>
<keyword evidence="3" id="KW-1185">Reference proteome</keyword>
<feature type="chain" id="PRO_5047173099" description="Peptidoglycan-binding protein CsiV" evidence="1">
    <location>
        <begin position="30"/>
        <end position="267"/>
    </location>
</feature>
<dbReference type="Proteomes" id="UP000690515">
    <property type="component" value="Unassembled WGS sequence"/>
</dbReference>
<accession>A0ABS5ZBY4</accession>
<organism evidence="2 3">
    <name type="scientific">Zooshikella harenae</name>
    <dbReference type="NCBI Taxonomy" id="2827238"/>
    <lineage>
        <taxon>Bacteria</taxon>
        <taxon>Pseudomonadati</taxon>
        <taxon>Pseudomonadota</taxon>
        <taxon>Gammaproteobacteria</taxon>
        <taxon>Oceanospirillales</taxon>
        <taxon>Zooshikellaceae</taxon>
        <taxon>Zooshikella</taxon>
    </lineage>
</organism>
<dbReference type="EMBL" id="JAGSOY010000021">
    <property type="protein sequence ID" value="MBU2711576.1"/>
    <property type="molecule type" value="Genomic_DNA"/>
</dbReference>
<evidence type="ECO:0000313" key="3">
    <source>
        <dbReference type="Proteomes" id="UP000690515"/>
    </source>
</evidence>
<comment type="caution">
    <text evidence="2">The sequence shown here is derived from an EMBL/GenBank/DDBJ whole genome shotgun (WGS) entry which is preliminary data.</text>
</comment>
<feature type="signal peptide" evidence="1">
    <location>
        <begin position="1"/>
        <end position="29"/>
    </location>
</feature>
<evidence type="ECO:0000313" key="2">
    <source>
        <dbReference type="EMBL" id="MBU2711576.1"/>
    </source>
</evidence>
<keyword evidence="1" id="KW-0732">Signal</keyword>
<dbReference type="InterPro" id="IPR021241">
    <property type="entry name" value="CsiV"/>
</dbReference>
<evidence type="ECO:0000256" key="1">
    <source>
        <dbReference type="SAM" id="SignalP"/>
    </source>
</evidence>
<dbReference type="RefSeq" id="WP_215819729.1">
    <property type="nucleotide sequence ID" value="NZ_JAGSOY010000021.1"/>
</dbReference>
<protein>
    <recommendedName>
        <fullName evidence="4">Peptidoglycan-binding protein CsiV</fullName>
    </recommendedName>
</protein>
<sequence>MKRPSIGCSLLLMLIGSLSSVAVCLAAMAQQGEPLPTKQTEPLPKWLQVEVIIIQQEYNEDTLETWPVLNKQPLPTHYARLSDQQPNETDNALVPYTTYPVLQKEQHTLSATAQKLQRNHTFYVLAYTGWTQPYQQAEPIRIEGGQYYGDQPELIGILHIQPLEHVFQLKVDLWFRTFEVVLPTAKQTATKQHWNVVEFEDEAEMTAEERWLAAASPDDLRYELKANYSLQQTEVLTPKTIHYIDSPVIGVLIKLVPMSPPPEKPAS</sequence>
<proteinExistence type="predicted"/>
<reference evidence="2 3" key="1">
    <citation type="submission" date="2021-04" db="EMBL/GenBank/DDBJ databases">
        <authorList>
            <person name="Pira H."/>
            <person name="Risdian C."/>
            <person name="Wink J."/>
        </authorList>
    </citation>
    <scope>NUCLEOTIDE SEQUENCE [LARGE SCALE GENOMIC DNA]</scope>
    <source>
        <strain evidence="2 3">WH53</strain>
    </source>
</reference>